<evidence type="ECO:0000313" key="2">
    <source>
        <dbReference type="EMBL" id="SFD30281.1"/>
    </source>
</evidence>
<dbReference type="RefSeq" id="WP_093826813.1">
    <property type="nucleotide sequence ID" value="NZ_FOLQ01000004.1"/>
</dbReference>
<gene>
    <name evidence="2" type="ORF">SAMN05216167_104282</name>
</gene>
<dbReference type="STRING" id="662367.SAMN05216167_104282"/>
<feature type="transmembrane region" description="Helical" evidence="1">
    <location>
        <begin position="126"/>
        <end position="147"/>
    </location>
</feature>
<dbReference type="OrthoDB" id="960286at2"/>
<evidence type="ECO:0000256" key="1">
    <source>
        <dbReference type="SAM" id="Phobius"/>
    </source>
</evidence>
<evidence type="ECO:0008006" key="4">
    <source>
        <dbReference type="Google" id="ProtNLM"/>
    </source>
</evidence>
<sequence>MKLINAVFWVIAVLTGLQCLFFIYGGVGIINQYDGILRWMWVFKIATYAGILGMGYMVFRIKKTLLQKGYFEQANIKQLQGFGLLSLAVAISNSLANAGMSTWHYYHKPVSFQEARSKFAFYFAEHVFDHSLIVYVLVLSILLLTYFTRQAIAVKHENEAFI</sequence>
<name>A0A1I1R7G9_9BACT</name>
<organism evidence="2 3">
    <name type="scientific">Spirosoma endophyticum</name>
    <dbReference type="NCBI Taxonomy" id="662367"/>
    <lineage>
        <taxon>Bacteria</taxon>
        <taxon>Pseudomonadati</taxon>
        <taxon>Bacteroidota</taxon>
        <taxon>Cytophagia</taxon>
        <taxon>Cytophagales</taxon>
        <taxon>Cytophagaceae</taxon>
        <taxon>Spirosoma</taxon>
    </lineage>
</organism>
<feature type="transmembrane region" description="Helical" evidence="1">
    <location>
        <begin position="82"/>
        <end position="106"/>
    </location>
</feature>
<reference evidence="2 3" key="1">
    <citation type="submission" date="2016-10" db="EMBL/GenBank/DDBJ databases">
        <authorList>
            <person name="de Groot N.N."/>
        </authorList>
    </citation>
    <scope>NUCLEOTIDE SEQUENCE [LARGE SCALE GENOMIC DNA]</scope>
    <source>
        <strain evidence="2 3">DSM 26130</strain>
    </source>
</reference>
<keyword evidence="1" id="KW-1133">Transmembrane helix</keyword>
<proteinExistence type="predicted"/>
<keyword evidence="1" id="KW-0472">Membrane</keyword>
<accession>A0A1I1R7G9</accession>
<protein>
    <recommendedName>
        <fullName evidence="4">DUF2975 domain-containing protein</fullName>
    </recommendedName>
</protein>
<dbReference type="EMBL" id="FOLQ01000004">
    <property type="protein sequence ID" value="SFD30281.1"/>
    <property type="molecule type" value="Genomic_DNA"/>
</dbReference>
<feature type="transmembrane region" description="Helical" evidence="1">
    <location>
        <begin position="39"/>
        <end position="61"/>
    </location>
</feature>
<keyword evidence="1" id="KW-0812">Transmembrane</keyword>
<evidence type="ECO:0000313" key="3">
    <source>
        <dbReference type="Proteomes" id="UP000198598"/>
    </source>
</evidence>
<dbReference type="AlphaFoldDB" id="A0A1I1R7G9"/>
<dbReference type="Proteomes" id="UP000198598">
    <property type="component" value="Unassembled WGS sequence"/>
</dbReference>
<feature type="transmembrane region" description="Helical" evidence="1">
    <location>
        <begin position="7"/>
        <end position="27"/>
    </location>
</feature>
<keyword evidence="3" id="KW-1185">Reference proteome</keyword>